<dbReference type="AlphaFoldDB" id="A0A1F6DHH3"/>
<dbReference type="EMBL" id="MFLA01000001">
    <property type="protein sequence ID" value="OGG60770.1"/>
    <property type="molecule type" value="Genomic_DNA"/>
</dbReference>
<dbReference type="InterPro" id="IPR035901">
    <property type="entry name" value="GIY-YIG_endonuc_sf"/>
</dbReference>
<dbReference type="Pfam" id="PF01541">
    <property type="entry name" value="GIY-YIG"/>
    <property type="match status" value="1"/>
</dbReference>
<comment type="caution">
    <text evidence="4">The sequence shown here is derived from an EMBL/GenBank/DDBJ whole genome shotgun (WGS) entry which is preliminary data.</text>
</comment>
<feature type="compositionally biased region" description="Basic residues" evidence="2">
    <location>
        <begin position="109"/>
        <end position="120"/>
    </location>
</feature>
<protein>
    <recommendedName>
        <fullName evidence="3">GIY-YIG domain-containing protein</fullName>
    </recommendedName>
</protein>
<feature type="domain" description="GIY-YIG" evidence="3">
    <location>
        <begin position="2"/>
        <end position="78"/>
    </location>
</feature>
<comment type="similarity">
    <text evidence="1">Belongs to the UPF0213 family.</text>
</comment>
<gene>
    <name evidence="4" type="ORF">A2765_01495</name>
</gene>
<name>A0A1F6DHH3_9BACT</name>
<evidence type="ECO:0000259" key="3">
    <source>
        <dbReference type="PROSITE" id="PS50164"/>
    </source>
</evidence>
<proteinExistence type="inferred from homology"/>
<sequence length="120" mass="13410">MTRFFVYIVECADSSLYVGSTNDLAKRVQQHNGAKSGARYTSGRRPVVLRYSETFATYAKARAREGELKRLTRTQKLALMHASPKARATISGLSALSKAMGKGDNSQRKEKKKPKKDKKK</sequence>
<accession>A0A1F6DHH3</accession>
<evidence type="ECO:0000256" key="2">
    <source>
        <dbReference type="SAM" id="MobiDB-lite"/>
    </source>
</evidence>
<feature type="region of interest" description="Disordered" evidence="2">
    <location>
        <begin position="82"/>
        <end position="120"/>
    </location>
</feature>
<dbReference type="SUPFAM" id="SSF82771">
    <property type="entry name" value="GIY-YIG endonuclease"/>
    <property type="match status" value="1"/>
</dbReference>
<dbReference type="SMART" id="SM00465">
    <property type="entry name" value="GIYc"/>
    <property type="match status" value="1"/>
</dbReference>
<dbReference type="PANTHER" id="PTHR34477:SF1">
    <property type="entry name" value="UPF0213 PROTEIN YHBQ"/>
    <property type="match status" value="1"/>
</dbReference>
<organism evidence="4 5">
    <name type="scientific">Candidatus Kaiserbacteria bacterium RIFCSPHIGHO2_01_FULL_56_24</name>
    <dbReference type="NCBI Taxonomy" id="1798487"/>
    <lineage>
        <taxon>Bacteria</taxon>
        <taxon>Candidatus Kaiseribacteriota</taxon>
    </lineage>
</organism>
<dbReference type="InterPro" id="IPR000305">
    <property type="entry name" value="GIY-YIG_endonuc"/>
</dbReference>
<dbReference type="PROSITE" id="PS50164">
    <property type="entry name" value="GIY_YIG"/>
    <property type="match status" value="1"/>
</dbReference>
<dbReference type="Proteomes" id="UP000176377">
    <property type="component" value="Unassembled WGS sequence"/>
</dbReference>
<reference evidence="4 5" key="1">
    <citation type="journal article" date="2016" name="Nat. Commun.">
        <title>Thousands of microbial genomes shed light on interconnected biogeochemical processes in an aquifer system.</title>
        <authorList>
            <person name="Anantharaman K."/>
            <person name="Brown C.T."/>
            <person name="Hug L.A."/>
            <person name="Sharon I."/>
            <person name="Castelle C.J."/>
            <person name="Probst A.J."/>
            <person name="Thomas B.C."/>
            <person name="Singh A."/>
            <person name="Wilkins M.J."/>
            <person name="Karaoz U."/>
            <person name="Brodie E.L."/>
            <person name="Williams K.H."/>
            <person name="Hubbard S.S."/>
            <person name="Banfield J.F."/>
        </authorList>
    </citation>
    <scope>NUCLEOTIDE SEQUENCE [LARGE SCALE GENOMIC DNA]</scope>
</reference>
<evidence type="ECO:0000256" key="1">
    <source>
        <dbReference type="ARBA" id="ARBA00007435"/>
    </source>
</evidence>
<evidence type="ECO:0000313" key="4">
    <source>
        <dbReference type="EMBL" id="OGG60770.1"/>
    </source>
</evidence>
<dbReference type="Gene3D" id="3.40.1440.10">
    <property type="entry name" value="GIY-YIG endonuclease"/>
    <property type="match status" value="1"/>
</dbReference>
<dbReference type="CDD" id="cd10456">
    <property type="entry name" value="GIY-YIG_UPF0213"/>
    <property type="match status" value="1"/>
</dbReference>
<evidence type="ECO:0000313" key="5">
    <source>
        <dbReference type="Proteomes" id="UP000176377"/>
    </source>
</evidence>
<dbReference type="InterPro" id="IPR050190">
    <property type="entry name" value="UPF0213_domain"/>
</dbReference>
<dbReference type="PANTHER" id="PTHR34477">
    <property type="entry name" value="UPF0213 PROTEIN YHBQ"/>
    <property type="match status" value="1"/>
</dbReference>